<keyword evidence="9" id="KW-0446">Lipid-binding</keyword>
<reference evidence="16" key="2">
    <citation type="journal article" date="2021" name="Genome Biol. Evol.">
        <title>Developing a high-quality reference genome for a parasitic bivalve with doubly uniparental inheritance (Bivalvia: Unionida).</title>
        <authorList>
            <person name="Smith C.H."/>
        </authorList>
    </citation>
    <scope>NUCLEOTIDE SEQUENCE</scope>
    <source>
        <strain evidence="16">CHS0354</strain>
        <tissue evidence="16">Mantle</tissue>
    </source>
</reference>
<evidence type="ECO:0000256" key="14">
    <source>
        <dbReference type="SAM" id="MobiDB-lite"/>
    </source>
</evidence>
<keyword evidence="17" id="KW-1185">Reference proteome</keyword>
<gene>
    <name evidence="16" type="ORF">CHS0354_026310</name>
</gene>
<dbReference type="AlphaFoldDB" id="A0AAE0TC78"/>
<evidence type="ECO:0000256" key="7">
    <source>
        <dbReference type="ARBA" id="ARBA00022787"/>
    </source>
</evidence>
<evidence type="ECO:0000256" key="10">
    <source>
        <dbReference type="ARBA" id="ARBA00023128"/>
    </source>
</evidence>
<accession>A0AAE0TC78</accession>
<evidence type="ECO:0000256" key="1">
    <source>
        <dbReference type="ARBA" id="ARBA00004294"/>
    </source>
</evidence>
<dbReference type="GO" id="GO:0008289">
    <property type="term" value="F:lipid binding"/>
    <property type="evidence" value="ECO:0007669"/>
    <property type="project" value="UniProtKB-KW"/>
</dbReference>
<dbReference type="GO" id="GO:0035695">
    <property type="term" value="P:mitophagy by internal vacuole formation"/>
    <property type="evidence" value="ECO:0007669"/>
    <property type="project" value="TreeGrafter"/>
</dbReference>
<evidence type="ECO:0000256" key="9">
    <source>
        <dbReference type="ARBA" id="ARBA00023121"/>
    </source>
</evidence>
<protein>
    <recommendedName>
        <fullName evidence="5">Mitochondria-eating protein</fullName>
    </recommendedName>
    <alternativeName>
        <fullName evidence="12">Spermatogenesis-associated protein 18</fullName>
    </alternativeName>
</protein>
<dbReference type="InterPro" id="IPR031981">
    <property type="entry name" value="MIEAP_C"/>
</dbReference>
<evidence type="ECO:0000256" key="13">
    <source>
        <dbReference type="SAM" id="Coils"/>
    </source>
</evidence>
<feature type="domain" description="Mitochondria-eating protein C-terminal" evidence="15">
    <location>
        <begin position="176"/>
        <end position="369"/>
    </location>
</feature>
<dbReference type="GO" id="GO:0035694">
    <property type="term" value="P:mitochondrial protein catabolic process"/>
    <property type="evidence" value="ECO:0007669"/>
    <property type="project" value="InterPro"/>
</dbReference>
<evidence type="ECO:0000256" key="8">
    <source>
        <dbReference type="ARBA" id="ARBA00023054"/>
    </source>
</evidence>
<dbReference type="InterPro" id="IPR026169">
    <property type="entry name" value="MIEAP"/>
</dbReference>
<feature type="coiled-coil region" evidence="13">
    <location>
        <begin position="97"/>
        <end position="159"/>
    </location>
</feature>
<dbReference type="GO" id="GO:0005759">
    <property type="term" value="C:mitochondrial matrix"/>
    <property type="evidence" value="ECO:0007669"/>
    <property type="project" value="UniProtKB-SubCell"/>
</dbReference>
<keyword evidence="8 13" id="KW-0175">Coiled coil</keyword>
<dbReference type="EMBL" id="JAEAOA010001574">
    <property type="protein sequence ID" value="KAK3607103.1"/>
    <property type="molecule type" value="Genomic_DNA"/>
</dbReference>
<organism evidence="16 17">
    <name type="scientific">Potamilus streckersoni</name>
    <dbReference type="NCBI Taxonomy" id="2493646"/>
    <lineage>
        <taxon>Eukaryota</taxon>
        <taxon>Metazoa</taxon>
        <taxon>Spiralia</taxon>
        <taxon>Lophotrochozoa</taxon>
        <taxon>Mollusca</taxon>
        <taxon>Bivalvia</taxon>
        <taxon>Autobranchia</taxon>
        <taxon>Heteroconchia</taxon>
        <taxon>Palaeoheterodonta</taxon>
        <taxon>Unionida</taxon>
        <taxon>Unionoidea</taxon>
        <taxon>Unionidae</taxon>
        <taxon>Ambleminae</taxon>
        <taxon>Lampsilini</taxon>
        <taxon>Potamilus</taxon>
    </lineage>
</organism>
<dbReference type="PANTHER" id="PTHR21771">
    <property type="entry name" value="MITOCHONDRIA-EATING PROTEIN-RELATED"/>
    <property type="match status" value="1"/>
</dbReference>
<keyword evidence="6" id="KW-0963">Cytoplasm</keyword>
<evidence type="ECO:0000313" key="17">
    <source>
        <dbReference type="Proteomes" id="UP001195483"/>
    </source>
</evidence>
<keyword evidence="7" id="KW-1000">Mitochondrion outer membrane</keyword>
<dbReference type="SUPFAM" id="SSF90257">
    <property type="entry name" value="Myosin rod fragments"/>
    <property type="match status" value="1"/>
</dbReference>
<evidence type="ECO:0000256" key="2">
    <source>
        <dbReference type="ARBA" id="ARBA00004305"/>
    </source>
</evidence>
<dbReference type="Proteomes" id="UP001195483">
    <property type="component" value="Unassembled WGS sequence"/>
</dbReference>
<evidence type="ECO:0000256" key="11">
    <source>
        <dbReference type="ARBA" id="ARBA00023136"/>
    </source>
</evidence>
<evidence type="ECO:0000313" key="16">
    <source>
        <dbReference type="EMBL" id="KAK3607103.1"/>
    </source>
</evidence>
<evidence type="ECO:0000256" key="5">
    <source>
        <dbReference type="ARBA" id="ARBA00019863"/>
    </source>
</evidence>
<keyword evidence="11" id="KW-0472">Membrane</keyword>
<reference evidence="16" key="3">
    <citation type="submission" date="2023-05" db="EMBL/GenBank/DDBJ databases">
        <authorList>
            <person name="Smith C.H."/>
        </authorList>
    </citation>
    <scope>NUCLEOTIDE SEQUENCE</scope>
    <source>
        <strain evidence="16">CHS0354</strain>
        <tissue evidence="16">Mantle</tissue>
    </source>
</reference>
<comment type="subcellular location">
    <subcellularLocation>
        <location evidence="3">Cytoplasm</location>
    </subcellularLocation>
    <subcellularLocation>
        <location evidence="2">Mitochondrion matrix</location>
    </subcellularLocation>
    <subcellularLocation>
        <location evidence="1">Mitochondrion outer membrane</location>
    </subcellularLocation>
</comment>
<evidence type="ECO:0000256" key="4">
    <source>
        <dbReference type="ARBA" id="ARBA00008233"/>
    </source>
</evidence>
<dbReference type="GO" id="GO:0005741">
    <property type="term" value="C:mitochondrial outer membrane"/>
    <property type="evidence" value="ECO:0007669"/>
    <property type="project" value="UniProtKB-SubCell"/>
</dbReference>
<evidence type="ECO:0000259" key="15">
    <source>
        <dbReference type="Pfam" id="PF16026"/>
    </source>
</evidence>
<proteinExistence type="inferred from homology"/>
<evidence type="ECO:0000256" key="12">
    <source>
        <dbReference type="ARBA" id="ARBA00032687"/>
    </source>
</evidence>
<comment type="caution">
    <text evidence="16">The sequence shown here is derived from an EMBL/GenBank/DDBJ whole genome shotgun (WGS) entry which is preliminary data.</text>
</comment>
<evidence type="ECO:0000256" key="3">
    <source>
        <dbReference type="ARBA" id="ARBA00004496"/>
    </source>
</evidence>
<sequence length="702" mass="80766">MGNCFLRENCGQKEYAQIEERNPENDRMLNCCGDCSCFENDERGEHIKLETLNQRRNWFGISNCFGTWNSIWNGRHEEYQRKERKEHVDPGKYRLSYDELKGTLDEQEQELTRLRNECSELRTRNEDLSRQLNTKEQHVNNLEKNYSELQTRLSEMASVQLTQGNPIIADLSDQNRPDKLTEQFSELYDNQWTDCYQDLVNILKRTEEESINILLQIVQASYNICLDRSQNILTAAKDIMFVFAGRSDEEPDKALDALIQETLHKLKSYRTKHFKNAPKNITEEIKANLISTIGESEIGVCGSFIDECIRICWLMCIKDPPMHMICDLETFFDKDKYVAYTRMGQNVSYVVWPVLCLHKNGPLMKKGVAQGEDNEEQQGNRNVNPASPLLVEGDHMREYNTYAKDTKLDRDYPIKGPYKANEKISDNMANVDSSLFSIRTKVIADGNKDKSEKLGYGDHTKIEPTEDETVRLQYSKAMGKEQYKSQIVTARIENKSMCKGNYNNVEQFKEVAEYMAETTTLNRAEKTAKYMHGLKTNYIEINETCRQDQSNLMEMEGISGICQTRRGVSEEPLSHESYKHENNAIEVPKDEYNANNSIDSAFIDVRSTEDNQVSTTDLLQITGAKGKVIASVTKQNTDREMQRTIPIIIHSLTEQPRFGANNNGSTCEESKRVCLEKDEGINDVVESQVHVVIDDEGSEEYN</sequence>
<keyword evidence="10" id="KW-0496">Mitochondrion</keyword>
<name>A0AAE0TC78_9BIVA</name>
<reference evidence="16" key="1">
    <citation type="journal article" date="2021" name="Genome Biol. Evol.">
        <title>A High-Quality Reference Genome for a Parasitic Bivalve with Doubly Uniparental Inheritance (Bivalvia: Unionida).</title>
        <authorList>
            <person name="Smith C.H."/>
        </authorList>
    </citation>
    <scope>NUCLEOTIDE SEQUENCE</scope>
    <source>
        <strain evidence="16">CHS0354</strain>
    </source>
</reference>
<dbReference type="Pfam" id="PF16026">
    <property type="entry name" value="MIEAP"/>
    <property type="match status" value="1"/>
</dbReference>
<comment type="similarity">
    <text evidence="4">Belongs to the MIEAP family.</text>
</comment>
<evidence type="ECO:0000256" key="6">
    <source>
        <dbReference type="ARBA" id="ARBA00022490"/>
    </source>
</evidence>
<feature type="region of interest" description="Disordered" evidence="14">
    <location>
        <begin position="367"/>
        <end position="388"/>
    </location>
</feature>